<proteinExistence type="predicted"/>
<evidence type="ECO:0000313" key="3">
    <source>
        <dbReference type="Proteomes" id="UP000799440"/>
    </source>
</evidence>
<protein>
    <submittedName>
        <fullName evidence="2">Uncharacterized protein</fullName>
    </submittedName>
</protein>
<dbReference type="OrthoDB" id="3880384at2759"/>
<gene>
    <name evidence="2" type="ORF">M011DRAFT_226190</name>
</gene>
<dbReference type="Proteomes" id="UP000799440">
    <property type="component" value="Unassembled WGS sequence"/>
</dbReference>
<dbReference type="EMBL" id="MU006599">
    <property type="protein sequence ID" value="KAF2743184.1"/>
    <property type="molecule type" value="Genomic_DNA"/>
</dbReference>
<name>A0A6A6V0C6_9PLEO</name>
<feature type="region of interest" description="Disordered" evidence="1">
    <location>
        <begin position="204"/>
        <end position="297"/>
    </location>
</feature>
<organism evidence="2 3">
    <name type="scientific">Sporormia fimetaria CBS 119925</name>
    <dbReference type="NCBI Taxonomy" id="1340428"/>
    <lineage>
        <taxon>Eukaryota</taxon>
        <taxon>Fungi</taxon>
        <taxon>Dikarya</taxon>
        <taxon>Ascomycota</taxon>
        <taxon>Pezizomycotina</taxon>
        <taxon>Dothideomycetes</taxon>
        <taxon>Pleosporomycetidae</taxon>
        <taxon>Pleosporales</taxon>
        <taxon>Sporormiaceae</taxon>
        <taxon>Sporormia</taxon>
    </lineage>
</organism>
<keyword evidence="3" id="KW-1185">Reference proteome</keyword>
<evidence type="ECO:0000313" key="2">
    <source>
        <dbReference type="EMBL" id="KAF2743184.1"/>
    </source>
</evidence>
<sequence>MTPNLYLATRTLFKPRDWFRSTSPSSPPEKPARKTEHWDDPVPGTYEYIPGRGWYLIARDAELPEKPPNTATGQTTTNKKHAPIPVKYSKVLKRPLLAPDYEARKRGEGKFITASGRAATAGFFRLDDGIAWVQCWDDAGQFIPGPYKLWCIDQTTGLFRHMLRGDDPAYLRSRANSVEDDDIRSQDSRSTRFLASRAGSVRDDWGSIGGTPRSSNSKLVSPAAPSGPSSRAMSRQNSSERSQSQSLALEEAKERLRSMAAEQYAKSRSRASSAERSTGVSPAPVPVAKKEQNAKME</sequence>
<feature type="compositionally biased region" description="Basic and acidic residues" evidence="1">
    <location>
        <begin position="30"/>
        <end position="40"/>
    </location>
</feature>
<feature type="region of interest" description="Disordered" evidence="1">
    <location>
        <begin position="17"/>
        <end position="41"/>
    </location>
</feature>
<accession>A0A6A6V0C6</accession>
<feature type="compositionally biased region" description="Basic and acidic residues" evidence="1">
    <location>
        <begin position="288"/>
        <end position="297"/>
    </location>
</feature>
<reference evidence="2" key="1">
    <citation type="journal article" date="2020" name="Stud. Mycol.">
        <title>101 Dothideomycetes genomes: a test case for predicting lifestyles and emergence of pathogens.</title>
        <authorList>
            <person name="Haridas S."/>
            <person name="Albert R."/>
            <person name="Binder M."/>
            <person name="Bloem J."/>
            <person name="Labutti K."/>
            <person name="Salamov A."/>
            <person name="Andreopoulos B."/>
            <person name="Baker S."/>
            <person name="Barry K."/>
            <person name="Bills G."/>
            <person name="Bluhm B."/>
            <person name="Cannon C."/>
            <person name="Castanera R."/>
            <person name="Culley D."/>
            <person name="Daum C."/>
            <person name="Ezra D."/>
            <person name="Gonzalez J."/>
            <person name="Henrissat B."/>
            <person name="Kuo A."/>
            <person name="Liang C."/>
            <person name="Lipzen A."/>
            <person name="Lutzoni F."/>
            <person name="Magnuson J."/>
            <person name="Mondo S."/>
            <person name="Nolan M."/>
            <person name="Ohm R."/>
            <person name="Pangilinan J."/>
            <person name="Park H.-J."/>
            <person name="Ramirez L."/>
            <person name="Alfaro M."/>
            <person name="Sun H."/>
            <person name="Tritt A."/>
            <person name="Yoshinaga Y."/>
            <person name="Zwiers L.-H."/>
            <person name="Turgeon B."/>
            <person name="Goodwin S."/>
            <person name="Spatafora J."/>
            <person name="Crous P."/>
            <person name="Grigoriev I."/>
        </authorList>
    </citation>
    <scope>NUCLEOTIDE SEQUENCE</scope>
    <source>
        <strain evidence="2">CBS 119925</strain>
    </source>
</reference>
<evidence type="ECO:0000256" key="1">
    <source>
        <dbReference type="SAM" id="MobiDB-lite"/>
    </source>
</evidence>
<dbReference type="AlphaFoldDB" id="A0A6A6V0C6"/>
<feature type="compositionally biased region" description="Low complexity" evidence="1">
    <location>
        <begin position="221"/>
        <end position="246"/>
    </location>
</feature>